<dbReference type="Proteomes" id="UP000241690">
    <property type="component" value="Unassembled WGS sequence"/>
</dbReference>
<dbReference type="AlphaFoldDB" id="A0A2T3ZWE6"/>
<name>A0A2T3ZWE6_TRIHA</name>
<dbReference type="RefSeq" id="XP_024768814.1">
    <property type="nucleotide sequence ID" value="XM_024917927.1"/>
</dbReference>
<dbReference type="GO" id="GO:0008061">
    <property type="term" value="F:chitin binding"/>
    <property type="evidence" value="ECO:0007669"/>
    <property type="project" value="UniProtKB-KW"/>
</dbReference>
<feature type="domain" description="LysM" evidence="7">
    <location>
        <begin position="134"/>
        <end position="180"/>
    </location>
</feature>
<proteinExistence type="inferred from homology"/>
<dbReference type="Pfam" id="PF01476">
    <property type="entry name" value="LysM"/>
    <property type="match status" value="3"/>
</dbReference>
<feature type="chain" id="PRO_5015723468" evidence="6">
    <location>
        <begin position="19"/>
        <end position="370"/>
    </location>
</feature>
<dbReference type="PANTHER" id="PTHR34997:SF2">
    <property type="entry name" value="LYSM DOMAIN-CONTAINING PROTEIN-RELATED"/>
    <property type="match status" value="1"/>
</dbReference>
<feature type="domain" description="LysM" evidence="7">
    <location>
        <begin position="232"/>
        <end position="278"/>
    </location>
</feature>
<comment type="similarity">
    <text evidence="4">Belongs to the secreted LysM effector family.</text>
</comment>
<dbReference type="EMBL" id="KZ679694">
    <property type="protein sequence ID" value="PTB49137.1"/>
    <property type="molecule type" value="Genomic_DNA"/>
</dbReference>
<dbReference type="Gene3D" id="3.10.350.10">
    <property type="entry name" value="LysM domain"/>
    <property type="match status" value="4"/>
</dbReference>
<evidence type="ECO:0000256" key="1">
    <source>
        <dbReference type="ARBA" id="ARBA00022669"/>
    </source>
</evidence>
<accession>A0A2T3ZWE6</accession>
<dbReference type="SUPFAM" id="SSF54106">
    <property type="entry name" value="LysM domain"/>
    <property type="match status" value="3"/>
</dbReference>
<dbReference type="STRING" id="983964.A0A2T3ZWE6"/>
<dbReference type="SMART" id="SM00257">
    <property type="entry name" value="LysM"/>
    <property type="match status" value="3"/>
</dbReference>
<organism evidence="8 9">
    <name type="scientific">Trichoderma harzianum CBS 226.95</name>
    <dbReference type="NCBI Taxonomy" id="983964"/>
    <lineage>
        <taxon>Eukaryota</taxon>
        <taxon>Fungi</taxon>
        <taxon>Dikarya</taxon>
        <taxon>Ascomycota</taxon>
        <taxon>Pezizomycotina</taxon>
        <taxon>Sordariomycetes</taxon>
        <taxon>Hypocreomycetidae</taxon>
        <taxon>Hypocreales</taxon>
        <taxon>Hypocreaceae</taxon>
        <taxon>Trichoderma</taxon>
    </lineage>
</organism>
<dbReference type="PROSITE" id="PS51782">
    <property type="entry name" value="LYSM"/>
    <property type="match status" value="3"/>
</dbReference>
<keyword evidence="1" id="KW-0147">Chitin-binding</keyword>
<dbReference type="InterPro" id="IPR018392">
    <property type="entry name" value="LysM"/>
</dbReference>
<feature type="region of interest" description="Disordered" evidence="5">
    <location>
        <begin position="101"/>
        <end position="122"/>
    </location>
</feature>
<reference evidence="8 9" key="1">
    <citation type="submission" date="2016-07" db="EMBL/GenBank/DDBJ databases">
        <title>Multiple horizontal gene transfer events from other fungi enriched the ability of initially mycotrophic Trichoderma (Ascomycota) to feed on dead plant biomass.</title>
        <authorList>
            <consortium name="DOE Joint Genome Institute"/>
            <person name="Aerts A."/>
            <person name="Atanasova L."/>
            <person name="Chenthamara K."/>
            <person name="Zhang J."/>
            <person name="Grujic M."/>
            <person name="Henrissat B."/>
            <person name="Kuo A."/>
            <person name="Salamov A."/>
            <person name="Lipzen A."/>
            <person name="Labutti K."/>
            <person name="Barry K."/>
            <person name="Miao Y."/>
            <person name="Rahimi M.J."/>
            <person name="Shen Q."/>
            <person name="Grigoriev I.V."/>
            <person name="Kubicek C.P."/>
            <person name="Druzhinina I.S."/>
        </authorList>
    </citation>
    <scope>NUCLEOTIDE SEQUENCE [LARGE SCALE GENOMIC DNA]</scope>
    <source>
        <strain evidence="8 9">CBS 226.95</strain>
    </source>
</reference>
<feature type="domain" description="LysM" evidence="7">
    <location>
        <begin position="321"/>
        <end position="367"/>
    </location>
</feature>
<evidence type="ECO:0000313" key="8">
    <source>
        <dbReference type="EMBL" id="PTB49137.1"/>
    </source>
</evidence>
<evidence type="ECO:0000259" key="7">
    <source>
        <dbReference type="PROSITE" id="PS51782"/>
    </source>
</evidence>
<dbReference type="InterPro" id="IPR036779">
    <property type="entry name" value="LysM_dom_sf"/>
</dbReference>
<evidence type="ECO:0000256" key="2">
    <source>
        <dbReference type="ARBA" id="ARBA00022729"/>
    </source>
</evidence>
<evidence type="ECO:0000256" key="5">
    <source>
        <dbReference type="SAM" id="MobiDB-lite"/>
    </source>
</evidence>
<evidence type="ECO:0000313" key="9">
    <source>
        <dbReference type="Proteomes" id="UP000241690"/>
    </source>
</evidence>
<evidence type="ECO:0000256" key="3">
    <source>
        <dbReference type="ARBA" id="ARBA00023026"/>
    </source>
</evidence>
<feature type="signal peptide" evidence="6">
    <location>
        <begin position="1"/>
        <end position="18"/>
    </location>
</feature>
<keyword evidence="3" id="KW-0843">Virulence</keyword>
<keyword evidence="2 6" id="KW-0732">Signal</keyword>
<keyword evidence="9" id="KW-1185">Reference proteome</keyword>
<dbReference type="PANTHER" id="PTHR34997">
    <property type="entry name" value="AM15"/>
    <property type="match status" value="1"/>
</dbReference>
<evidence type="ECO:0000256" key="4">
    <source>
        <dbReference type="ARBA" id="ARBA00044955"/>
    </source>
</evidence>
<sequence length="370" mass="38545">MKLFNLVTASLAFGLTNAYLVAPPGTPAPGADSGCSEWVQQSYGLTCAIIEQFFGMSPAQFEAWNPSVTLLGSGCNLIEGLYYCVQVNYVSMSFLSTGPPTTTTKSSTASTTSSGNGITTPTPTQSGLVSNCNKFYKVVSGDICANIVTTYGISLDNFYAWNPAVGTSCTGLWPDYYVCVGVIGSGPSSTTHASSTTIHASTTTRVSTTTTSGNGITTPTPTQSGMVSNCDAFYKVVSGDGCANIATAYGISLNNFYAWNPAVGTTCAGLWPDYYVCVGIKGSTTTKASTTTKITPSTTTKGNGVATPTPTQANMTKNCKTFHLVKSGDDCFDIAAAANITLANFYAWNPAVGTSCSTLWPDYYVCIGVL</sequence>
<gene>
    <name evidence="8" type="ORF">M431DRAFT_500522</name>
</gene>
<dbReference type="InterPro" id="IPR052210">
    <property type="entry name" value="LysM1-like"/>
</dbReference>
<dbReference type="GeneID" id="36626496"/>
<dbReference type="CDD" id="cd00118">
    <property type="entry name" value="LysM"/>
    <property type="match status" value="3"/>
</dbReference>
<evidence type="ECO:0000256" key="6">
    <source>
        <dbReference type="SAM" id="SignalP"/>
    </source>
</evidence>
<protein>
    <submittedName>
        <fullName evidence="8">Carbohydrate-binding module family 50 protein</fullName>
    </submittedName>
</protein>
<feature type="region of interest" description="Disordered" evidence="5">
    <location>
        <begin position="194"/>
        <end position="218"/>
    </location>
</feature>